<evidence type="ECO:0000259" key="6">
    <source>
        <dbReference type="PROSITE" id="PS51372"/>
    </source>
</evidence>
<dbReference type="RefSeq" id="WP_207703281.1">
    <property type="nucleotide sequence ID" value="NZ_JAFREL020000001.1"/>
</dbReference>
<sequence length="939" mass="106402">MNRKNKIFFTLSKMCETVTLTDIEQGFSGYETTEIAEQASVDRSNTSRDLNSLVSEKTVIKIKGRPVRYFTVKQLQALYGEDQVIDHQLSSLNLTVSTQTESELEKKYMTFSRMIGNDRSLSLPIKQAQAGIIYPPNGLHILLSGPSGSGKSSFAEATYTYAVEHKMINRKASFVTFNCAEYSDNPQLLLGQLFGYVKGAYTGAQEDKAGIIDKASGGVLFLDEVHRLPPQGQEILFTLLDKGVYNRLGDTSPPIKAAVRIICATTEDTESTLLRTFLRRIPLSIHLPALKERSIKEKFQLIKAFFNSESKVLEKDIYVAKDVIQGLLLYEAKGNVGQLKADIQLMCARAYLDYSIQDRKHLEVEFSDIPQYIQEGTLDHKDYREPLHAIFRDHSSDYFIFSGKNSRNKLQDYSVNQHLYQQMKNLYLKSEDKKKDRQRTIEEITLFIDDYAEFLNEKYQLNEIDIGNDELYKLVSKKIFHAVYHALKAAENRLGKEFDRKVYVSLTLHISSLLERVSNGTSLDTAPAELREILSQDPQIYATATMVKEMLEEYLSVKIPEEEMIFLTAFLASDYEEKRLNGKVAILILCHGNGTAKYMTQTVNQLLNIDYVHGMDMDLNESVKSFFEKVVSKAKEINEGKGILIFADMGSLLAFPKMITRATSIPTKCIEIYGTPLILEAARKSAVNPVDVAALKNSVSRFLPFVGESVGSETEEELFHEKRTKIVTTCISGVGTAKRICKIIEDYLLKNNYLGIQVISHDNRIKAEEHETEYSSEVLAVVGTVDLALPDVPYIPVDELIIGNGFSRLEAIVNKSHVSEPKRELPNYMVRDFLTDYLDFLDPQKAYDVLCSVFELLKDLVPTELESHKKINFILHTSCMIERLILNEPFSFVEATSSEELSSELFHRVKQALQLIEDAFPLQIPEAEVRLIMGIFDTD</sequence>
<dbReference type="Pfam" id="PF03610">
    <property type="entry name" value="EIIA-man"/>
    <property type="match status" value="1"/>
</dbReference>
<evidence type="ECO:0000256" key="3">
    <source>
        <dbReference type="ARBA" id="ARBA00022840"/>
    </source>
</evidence>
<evidence type="ECO:0000313" key="7">
    <source>
        <dbReference type="EMBL" id="MEO1769205.1"/>
    </source>
</evidence>
<keyword evidence="3" id="KW-0067">ATP-binding</keyword>
<reference evidence="7 8" key="1">
    <citation type="submission" date="2024-02" db="EMBL/GenBank/DDBJ databases">
        <title>The Genome Sequence of Enterococcus sp. DIV0159.</title>
        <authorList>
            <person name="Earl A."/>
            <person name="Manson A."/>
            <person name="Gilmore M."/>
            <person name="Sanders J."/>
            <person name="Shea T."/>
            <person name="Howe W."/>
            <person name="Livny J."/>
            <person name="Cuomo C."/>
            <person name="Neafsey D."/>
            <person name="Birren B."/>
        </authorList>
    </citation>
    <scope>NUCLEOTIDE SEQUENCE [LARGE SCALE GENOMIC DNA]</scope>
    <source>
        <strain evidence="7 8">665A</strain>
    </source>
</reference>
<dbReference type="SUPFAM" id="SSF63520">
    <property type="entry name" value="PTS-regulatory domain, PRD"/>
    <property type="match status" value="2"/>
</dbReference>
<dbReference type="Gene3D" id="3.40.50.300">
    <property type="entry name" value="P-loop containing nucleotide triphosphate hydrolases"/>
    <property type="match status" value="1"/>
</dbReference>
<dbReference type="PROSITE" id="PS51096">
    <property type="entry name" value="PTS_EIIA_TYPE_4"/>
    <property type="match status" value="1"/>
</dbReference>
<protein>
    <recommendedName>
        <fullName evidence="9">Transcription antiterminator BglG</fullName>
    </recommendedName>
</protein>
<dbReference type="InterPro" id="IPR004701">
    <property type="entry name" value="PTS_EIIA_man-typ"/>
</dbReference>
<dbReference type="InterPro" id="IPR011608">
    <property type="entry name" value="PRD"/>
</dbReference>
<feature type="domain" description="PRD" evidence="6">
    <location>
        <begin position="474"/>
        <end position="581"/>
    </location>
</feature>
<dbReference type="PANTHER" id="PTHR32071">
    <property type="entry name" value="TRANSCRIPTIONAL REGULATORY PROTEIN"/>
    <property type="match status" value="1"/>
</dbReference>
<dbReference type="PROSITE" id="PS51372">
    <property type="entry name" value="PRD_2"/>
    <property type="match status" value="2"/>
</dbReference>
<dbReference type="SUPFAM" id="SSF53062">
    <property type="entry name" value="PTS system fructose IIA component-like"/>
    <property type="match status" value="1"/>
</dbReference>
<dbReference type="EMBL" id="JAFREL020000001">
    <property type="protein sequence ID" value="MEO1769205.1"/>
    <property type="molecule type" value="Genomic_DNA"/>
</dbReference>
<evidence type="ECO:0008006" key="9">
    <source>
        <dbReference type="Google" id="ProtNLM"/>
    </source>
</evidence>
<dbReference type="SMART" id="SM00382">
    <property type="entry name" value="AAA"/>
    <property type="match status" value="1"/>
</dbReference>
<dbReference type="PANTHER" id="PTHR32071:SF38">
    <property type="entry name" value="PSP OPERON TRANSCRIPTIONAL ACTIVATOR"/>
    <property type="match status" value="1"/>
</dbReference>
<evidence type="ECO:0000256" key="1">
    <source>
        <dbReference type="ARBA" id="ARBA00022679"/>
    </source>
</evidence>
<dbReference type="InterPro" id="IPR003593">
    <property type="entry name" value="AAA+_ATPase"/>
</dbReference>
<dbReference type="InterPro" id="IPR002078">
    <property type="entry name" value="Sigma_54_int"/>
</dbReference>
<dbReference type="InterPro" id="IPR036634">
    <property type="entry name" value="PRD_sf"/>
</dbReference>
<accession>A0ABV0EML6</accession>
<dbReference type="Pfam" id="PF00874">
    <property type="entry name" value="PRD"/>
    <property type="match status" value="2"/>
</dbReference>
<dbReference type="SUPFAM" id="SSF52540">
    <property type="entry name" value="P-loop containing nucleoside triphosphate hydrolases"/>
    <property type="match status" value="1"/>
</dbReference>
<dbReference type="Gene3D" id="3.40.50.510">
    <property type="entry name" value="Phosphotransferase system, mannose-type IIA component"/>
    <property type="match status" value="1"/>
</dbReference>
<dbReference type="InterPro" id="IPR027417">
    <property type="entry name" value="P-loop_NTPase"/>
</dbReference>
<gene>
    <name evidence="7" type="ORF">JZO67_001156</name>
</gene>
<evidence type="ECO:0000313" key="8">
    <source>
        <dbReference type="Proteomes" id="UP000664357"/>
    </source>
</evidence>
<keyword evidence="1" id="KW-0808">Transferase</keyword>
<evidence type="ECO:0000256" key="2">
    <source>
        <dbReference type="ARBA" id="ARBA00022741"/>
    </source>
</evidence>
<feature type="domain" description="PRD" evidence="6">
    <location>
        <begin position="841"/>
        <end position="939"/>
    </location>
</feature>
<organism evidence="7 8">
    <name type="scientific">Candidatus Enterococcus ferrettii</name>
    <dbReference type="NCBI Taxonomy" id="2815324"/>
    <lineage>
        <taxon>Bacteria</taxon>
        <taxon>Bacillati</taxon>
        <taxon>Bacillota</taxon>
        <taxon>Bacilli</taxon>
        <taxon>Lactobacillales</taxon>
        <taxon>Enterococcaceae</taxon>
        <taxon>Enterococcus</taxon>
    </lineage>
</organism>
<name>A0ABV0EML6_9ENTE</name>
<dbReference type="Proteomes" id="UP000664357">
    <property type="component" value="Unassembled WGS sequence"/>
</dbReference>
<proteinExistence type="predicted"/>
<dbReference type="PROSITE" id="PS50045">
    <property type="entry name" value="SIGMA54_INTERACT_4"/>
    <property type="match status" value="1"/>
</dbReference>
<dbReference type="InterPro" id="IPR036662">
    <property type="entry name" value="PTS_EIIA_man-typ_sf"/>
</dbReference>
<comment type="caution">
    <text evidence="7">The sequence shown here is derived from an EMBL/GenBank/DDBJ whole genome shotgun (WGS) entry which is preliminary data.</text>
</comment>
<evidence type="ECO:0000259" key="5">
    <source>
        <dbReference type="PROSITE" id="PS51096"/>
    </source>
</evidence>
<keyword evidence="2" id="KW-0547">Nucleotide-binding</keyword>
<dbReference type="CDD" id="cd00009">
    <property type="entry name" value="AAA"/>
    <property type="match status" value="1"/>
</dbReference>
<evidence type="ECO:0000259" key="4">
    <source>
        <dbReference type="PROSITE" id="PS50045"/>
    </source>
</evidence>
<keyword evidence="8" id="KW-1185">Reference proteome</keyword>
<feature type="domain" description="PTS EIIA type-4" evidence="5">
    <location>
        <begin position="583"/>
        <end position="718"/>
    </location>
</feature>
<dbReference type="Gene3D" id="1.10.1790.10">
    <property type="entry name" value="PRD domain"/>
    <property type="match status" value="2"/>
</dbReference>
<dbReference type="Pfam" id="PF00158">
    <property type="entry name" value="Sigma54_activat"/>
    <property type="match status" value="1"/>
</dbReference>
<feature type="domain" description="Sigma-54 factor interaction" evidence="4">
    <location>
        <begin position="114"/>
        <end position="348"/>
    </location>
</feature>